<protein>
    <submittedName>
        <fullName evidence="1">DUF1367 family protein</fullName>
    </submittedName>
</protein>
<dbReference type="EMBL" id="JAPFCC010000002">
    <property type="protein sequence ID" value="MCW7556511.1"/>
    <property type="molecule type" value="Genomic_DNA"/>
</dbReference>
<evidence type="ECO:0000313" key="1">
    <source>
        <dbReference type="EMBL" id="MCW7556511.1"/>
    </source>
</evidence>
<dbReference type="Proteomes" id="UP001209854">
    <property type="component" value="Unassembled WGS sequence"/>
</dbReference>
<evidence type="ECO:0000313" key="2">
    <source>
        <dbReference type="Proteomes" id="UP001209854"/>
    </source>
</evidence>
<dbReference type="Pfam" id="PF07105">
    <property type="entry name" value="DUF1367"/>
    <property type="match status" value="2"/>
</dbReference>
<reference evidence="1 2" key="1">
    <citation type="submission" date="2022-10" db="EMBL/GenBank/DDBJ databases">
        <title>High-quality genome sequences of two octocoral-associated bacteria, Endozoicomonas euniceicola EF212 and Endozoicomonas gorgoniicola PS125.</title>
        <authorList>
            <person name="Chiou Y.-J."/>
            <person name="Chen Y.-H."/>
        </authorList>
    </citation>
    <scope>NUCLEOTIDE SEQUENCE [LARGE SCALE GENOMIC DNA]</scope>
    <source>
        <strain evidence="1 2">PS125</strain>
    </source>
</reference>
<comment type="caution">
    <text evidence="1">The sequence shown here is derived from an EMBL/GenBank/DDBJ whole genome shotgun (WGS) entry which is preliminary data.</text>
</comment>
<accession>A0ABT3N4G5</accession>
<dbReference type="RefSeq" id="WP_262568779.1">
    <property type="nucleotide sequence ID" value="NZ_CP103299.1"/>
</dbReference>
<keyword evidence="2" id="KW-1185">Reference proteome</keyword>
<name>A0ABT3N4G5_9GAMM</name>
<proteinExistence type="predicted"/>
<organism evidence="1 2">
    <name type="scientific">Endozoicomonas gorgoniicola</name>
    <dbReference type="NCBI Taxonomy" id="1234144"/>
    <lineage>
        <taxon>Bacteria</taxon>
        <taxon>Pseudomonadati</taxon>
        <taxon>Pseudomonadota</taxon>
        <taxon>Gammaproteobacteria</taxon>
        <taxon>Oceanospirillales</taxon>
        <taxon>Endozoicomonadaceae</taxon>
        <taxon>Endozoicomonas</taxon>
    </lineage>
</organism>
<gene>
    <name evidence="1" type="ORF">NX722_28515</name>
</gene>
<sequence length="153" mass="17701">MPELTLIKRLDGSFVPATHQDAQHCEKIKVGAGIRAEWKQKRNIRFHRKYFALLNIGFDAFDPGIQEYKGFPVQKSFERYRKDVICAAGFYDVIANLNGDVRREAHSISFGRMSPEQFEELYSKSIDVTLQRVLTNYTHSDLDQQVNRILGMC</sequence>
<dbReference type="InterPro" id="IPR009797">
    <property type="entry name" value="DUF1367"/>
</dbReference>